<name>A0ABN7K3M5_9BACT</name>
<dbReference type="InterPro" id="IPR004491">
    <property type="entry name" value="HslU"/>
</dbReference>
<evidence type="ECO:0000256" key="5">
    <source>
        <dbReference type="SAM" id="Coils"/>
    </source>
</evidence>
<reference evidence="8 9" key="1">
    <citation type="submission" date="2020-11" db="EMBL/GenBank/DDBJ databases">
        <authorList>
            <person name="Peeters C."/>
        </authorList>
    </citation>
    <scope>NUCLEOTIDE SEQUENCE [LARGE SCALE GENOMIC DNA]</scope>
    <source>
        <strain evidence="8 9">LMG 8286</strain>
    </source>
</reference>
<keyword evidence="5" id="KW-0175">Coiled coil</keyword>
<dbReference type="Pfam" id="PF00004">
    <property type="entry name" value="AAA"/>
    <property type="match status" value="1"/>
</dbReference>
<dbReference type="Gene3D" id="3.40.50.300">
    <property type="entry name" value="P-loop containing nucleotide triphosphate hydrolases"/>
    <property type="match status" value="2"/>
</dbReference>
<dbReference type="Pfam" id="PF10431">
    <property type="entry name" value="ClpB_D2-small"/>
    <property type="match status" value="1"/>
</dbReference>
<keyword evidence="4" id="KW-0143">Chaperone</keyword>
<dbReference type="SMART" id="SM00382">
    <property type="entry name" value="AAA"/>
    <property type="match status" value="1"/>
</dbReference>
<dbReference type="GO" id="GO:0008233">
    <property type="term" value="F:peptidase activity"/>
    <property type="evidence" value="ECO:0007669"/>
    <property type="project" value="UniProtKB-KW"/>
</dbReference>
<keyword evidence="2" id="KW-0547">Nucleotide-binding</keyword>
<feature type="coiled-coil region" evidence="5">
    <location>
        <begin position="207"/>
        <end position="238"/>
    </location>
</feature>
<dbReference type="PANTHER" id="PTHR48102">
    <property type="entry name" value="ATP-DEPENDENT CLP PROTEASE ATP-BINDING SUBUNIT CLPX-LIKE, MITOCHONDRIAL-RELATED"/>
    <property type="match status" value="1"/>
</dbReference>
<evidence type="ECO:0000313" key="9">
    <source>
        <dbReference type="Proteomes" id="UP000789359"/>
    </source>
</evidence>
<dbReference type="GO" id="GO:0006508">
    <property type="term" value="P:proteolysis"/>
    <property type="evidence" value="ECO:0007669"/>
    <property type="project" value="UniProtKB-KW"/>
</dbReference>
<dbReference type="InterPro" id="IPR050052">
    <property type="entry name" value="ATP-dep_Clp_protease_ClpX"/>
</dbReference>
<dbReference type="SUPFAM" id="SSF52540">
    <property type="entry name" value="P-loop containing nucleoside triphosphate hydrolases"/>
    <property type="match status" value="1"/>
</dbReference>
<dbReference type="Pfam" id="PF07724">
    <property type="entry name" value="AAA_2"/>
    <property type="match status" value="1"/>
</dbReference>
<keyword evidence="3" id="KW-0067">ATP-binding</keyword>
<comment type="caution">
    <text evidence="8">The sequence shown here is derived from an EMBL/GenBank/DDBJ whole genome shotgun (WGS) entry which is preliminary data.</text>
</comment>
<dbReference type="Gene3D" id="1.10.8.60">
    <property type="match status" value="1"/>
</dbReference>
<dbReference type="NCBIfam" id="NF003544">
    <property type="entry name" value="PRK05201.1"/>
    <property type="match status" value="1"/>
</dbReference>
<sequence>MDMTPKQIVAFLDDYVIGQKDAKKIIAIALRNRYRRMKLEKAIQDDIMPKNILMIGSTGVGKTEIARRLSKMMGLPFVKVEASKYTEVGFVGRDVESMVRDLAMASFNLVKMEQSEKNQDKINAYIQDKIIKKLLPPLPKGASDEKMADYERSFEKMVAKFQNGDLDDLNIEIEIQQPTLAENSNIPPDMAQMQESFIKIIGMTNKAVKKEMKVKDAKKALESEANEKILNIEDIKTEALRRAENEGIIFIDEIDKVAVSSANSGRQDPSKEGVQRDLLPIVEGSNVSTKFGSIKTDHILFIAAGAFHISKPSDLIPELQGRFPLRVELNSLDEEALYAILTQPKNSLLKQYIALLATENVELKFEDDAIREIAKIAQNANESMEDIGARRLHTVIERVIEDISFEASEKAGEKVSVTAELVREKLSEVVKDQDLARYIL</sequence>
<dbReference type="NCBIfam" id="TIGR00390">
    <property type="entry name" value="hslU"/>
    <property type="match status" value="1"/>
</dbReference>
<dbReference type="CDD" id="cd19498">
    <property type="entry name" value="RecA-like_HslU"/>
    <property type="match status" value="1"/>
</dbReference>
<keyword evidence="8" id="KW-0378">Hydrolase</keyword>
<dbReference type="SMART" id="SM01086">
    <property type="entry name" value="ClpB_D2-small"/>
    <property type="match status" value="1"/>
</dbReference>
<evidence type="ECO:0000256" key="2">
    <source>
        <dbReference type="ARBA" id="ARBA00022741"/>
    </source>
</evidence>
<dbReference type="InterPro" id="IPR019489">
    <property type="entry name" value="Clp_ATPase_C"/>
</dbReference>
<feature type="domain" description="Clp ATPase C-terminal" evidence="7">
    <location>
        <begin position="332"/>
        <end position="426"/>
    </location>
</feature>
<dbReference type="Proteomes" id="UP000789359">
    <property type="component" value="Unassembled WGS sequence"/>
</dbReference>
<keyword evidence="8" id="KW-0645">Protease</keyword>
<protein>
    <submittedName>
        <fullName evidence="8">ATP-dependent protease ATPase subunit ClpY</fullName>
    </submittedName>
</protein>
<evidence type="ECO:0000313" key="8">
    <source>
        <dbReference type="EMBL" id="CAD7287148.1"/>
    </source>
</evidence>
<organism evidence="8 9">
    <name type="scientific">Campylobacter suis</name>
    <dbReference type="NCBI Taxonomy" id="2790657"/>
    <lineage>
        <taxon>Bacteria</taxon>
        <taxon>Pseudomonadati</taxon>
        <taxon>Campylobacterota</taxon>
        <taxon>Epsilonproteobacteria</taxon>
        <taxon>Campylobacterales</taxon>
        <taxon>Campylobacteraceae</taxon>
        <taxon>Campylobacter</taxon>
    </lineage>
</organism>
<gene>
    <name evidence="8" type="primary">clpY</name>
    <name evidence="8" type="ORF">LMG8286_00779</name>
</gene>
<dbReference type="InterPro" id="IPR027417">
    <property type="entry name" value="P-loop_NTPase"/>
</dbReference>
<dbReference type="InterPro" id="IPR003593">
    <property type="entry name" value="AAA+_ATPase"/>
</dbReference>
<dbReference type="RefSeq" id="WP_230056545.1">
    <property type="nucleotide sequence ID" value="NZ_CAJHOE010000001.1"/>
</dbReference>
<feature type="domain" description="AAA+ ATPase" evidence="6">
    <location>
        <begin position="48"/>
        <end position="329"/>
    </location>
</feature>
<evidence type="ECO:0000256" key="3">
    <source>
        <dbReference type="ARBA" id="ARBA00022840"/>
    </source>
</evidence>
<evidence type="ECO:0000259" key="7">
    <source>
        <dbReference type="SMART" id="SM01086"/>
    </source>
</evidence>
<dbReference type="InterPro" id="IPR003959">
    <property type="entry name" value="ATPase_AAA_core"/>
</dbReference>
<keyword evidence="9" id="KW-1185">Reference proteome</keyword>
<accession>A0ABN7K3M5</accession>
<dbReference type="EMBL" id="CAJHOE010000001">
    <property type="protein sequence ID" value="CAD7287148.1"/>
    <property type="molecule type" value="Genomic_DNA"/>
</dbReference>
<evidence type="ECO:0000256" key="4">
    <source>
        <dbReference type="ARBA" id="ARBA00023186"/>
    </source>
</evidence>
<evidence type="ECO:0000256" key="1">
    <source>
        <dbReference type="ARBA" id="ARBA00009771"/>
    </source>
</evidence>
<proteinExistence type="inferred from homology"/>
<evidence type="ECO:0000259" key="6">
    <source>
        <dbReference type="SMART" id="SM00382"/>
    </source>
</evidence>
<comment type="similarity">
    <text evidence="1">Belongs to the ClpX chaperone family. HslU subfamily.</text>
</comment>
<dbReference type="PANTHER" id="PTHR48102:SF3">
    <property type="entry name" value="ATP-DEPENDENT PROTEASE ATPASE SUBUNIT HSLU"/>
    <property type="match status" value="1"/>
</dbReference>